<dbReference type="InterPro" id="IPR001584">
    <property type="entry name" value="Integrase_cat-core"/>
</dbReference>
<dbReference type="PANTHER" id="PTHR11439:SF483">
    <property type="entry name" value="PEPTIDE SYNTHASE GLIP-LIKE, PUTATIVE (AFU_ORTHOLOGUE AFUA_3G12920)-RELATED"/>
    <property type="match status" value="1"/>
</dbReference>
<dbReference type="SUPFAM" id="SSF53098">
    <property type="entry name" value="Ribonuclease H-like"/>
    <property type="match status" value="1"/>
</dbReference>
<proteinExistence type="predicted"/>
<protein>
    <submittedName>
        <fullName evidence="2">Uncharacterized mitochondrial protein AtMg00810-like</fullName>
    </submittedName>
</protein>
<sequence>MTRQRDKLINFVSKFIGTVRFDNHHFMAVMGYTDFKIWNILISWVYYVEGLGFEIKDETPRVIIKFLKQAKVSLQATDRYLRTNNNIEFINKTLRSYMEDVGITHQISVARTPQQNGVVERRNCTLVVAARTMLIFSKSSLFLWAEAVATTCYTQNRSLIHTQYNKTLYERLRNQKPDLKFFHVFGALCYSTNVNEDLGIFINQSKYALKVLKKYRLETSDVIDTPMVERSKLDKDPQETQVDPTLYQSIVGSLMYLIASRSDLVFVVCMCTRYQAKPTEKHLTAVKWVFRYLRGIINMGLWYLKDIGFELMDFADANHIGWQDTRRSTSGSAQFIGEKLVRWSSKKQKCTAVLTAEA</sequence>
<dbReference type="AlphaFoldDB" id="A0A6L2KL72"/>
<comment type="caution">
    <text evidence="2">The sequence shown here is derived from an EMBL/GenBank/DDBJ whole genome shotgun (WGS) entry which is preliminary data.</text>
</comment>
<name>A0A6L2KL72_TANCI</name>
<dbReference type="Gene3D" id="3.30.420.10">
    <property type="entry name" value="Ribonuclease H-like superfamily/Ribonuclease H"/>
    <property type="match status" value="1"/>
</dbReference>
<accession>A0A6L2KL72</accession>
<dbReference type="EMBL" id="BKCJ010002680">
    <property type="protein sequence ID" value="GEU50208.1"/>
    <property type="molecule type" value="Genomic_DNA"/>
</dbReference>
<evidence type="ECO:0000313" key="2">
    <source>
        <dbReference type="EMBL" id="GEU50208.1"/>
    </source>
</evidence>
<dbReference type="GO" id="GO:0015074">
    <property type="term" value="P:DNA integration"/>
    <property type="evidence" value="ECO:0007669"/>
    <property type="project" value="InterPro"/>
</dbReference>
<dbReference type="GO" id="GO:0003676">
    <property type="term" value="F:nucleic acid binding"/>
    <property type="evidence" value="ECO:0007669"/>
    <property type="project" value="InterPro"/>
</dbReference>
<dbReference type="PROSITE" id="PS50994">
    <property type="entry name" value="INTEGRASE"/>
    <property type="match status" value="1"/>
</dbReference>
<dbReference type="InterPro" id="IPR012337">
    <property type="entry name" value="RNaseH-like_sf"/>
</dbReference>
<dbReference type="InterPro" id="IPR036397">
    <property type="entry name" value="RNaseH_sf"/>
</dbReference>
<evidence type="ECO:0000259" key="1">
    <source>
        <dbReference type="PROSITE" id="PS50994"/>
    </source>
</evidence>
<feature type="domain" description="Integrase catalytic" evidence="1">
    <location>
        <begin position="51"/>
        <end position="176"/>
    </location>
</feature>
<organism evidence="2">
    <name type="scientific">Tanacetum cinerariifolium</name>
    <name type="common">Dalmatian daisy</name>
    <name type="synonym">Chrysanthemum cinerariifolium</name>
    <dbReference type="NCBI Taxonomy" id="118510"/>
    <lineage>
        <taxon>Eukaryota</taxon>
        <taxon>Viridiplantae</taxon>
        <taxon>Streptophyta</taxon>
        <taxon>Embryophyta</taxon>
        <taxon>Tracheophyta</taxon>
        <taxon>Spermatophyta</taxon>
        <taxon>Magnoliopsida</taxon>
        <taxon>eudicotyledons</taxon>
        <taxon>Gunneridae</taxon>
        <taxon>Pentapetalae</taxon>
        <taxon>asterids</taxon>
        <taxon>campanulids</taxon>
        <taxon>Asterales</taxon>
        <taxon>Asteraceae</taxon>
        <taxon>Asteroideae</taxon>
        <taxon>Anthemideae</taxon>
        <taxon>Anthemidinae</taxon>
        <taxon>Tanacetum</taxon>
    </lineage>
</organism>
<gene>
    <name evidence="2" type="ORF">Tci_022186</name>
</gene>
<reference evidence="2" key="1">
    <citation type="journal article" date="2019" name="Sci. Rep.">
        <title>Draft genome of Tanacetum cinerariifolium, the natural source of mosquito coil.</title>
        <authorList>
            <person name="Yamashiro T."/>
            <person name="Shiraishi A."/>
            <person name="Satake H."/>
            <person name="Nakayama K."/>
        </authorList>
    </citation>
    <scope>NUCLEOTIDE SEQUENCE</scope>
</reference>
<dbReference type="PANTHER" id="PTHR11439">
    <property type="entry name" value="GAG-POL-RELATED RETROTRANSPOSON"/>
    <property type="match status" value="1"/>
</dbReference>